<dbReference type="EMBL" id="FSRL01000001">
    <property type="protein sequence ID" value="SIO21682.1"/>
    <property type="molecule type" value="Genomic_DNA"/>
</dbReference>
<keyword evidence="1" id="KW-0812">Transmembrane</keyword>
<organism evidence="2 3">
    <name type="scientific">Vannielia litorea</name>
    <dbReference type="NCBI Taxonomy" id="1217970"/>
    <lineage>
        <taxon>Bacteria</taxon>
        <taxon>Pseudomonadati</taxon>
        <taxon>Pseudomonadota</taxon>
        <taxon>Alphaproteobacteria</taxon>
        <taxon>Rhodobacterales</taxon>
        <taxon>Paracoccaceae</taxon>
        <taxon>Vannielia</taxon>
    </lineage>
</organism>
<dbReference type="STRING" id="1217970.SAMN05444002_3571"/>
<dbReference type="AlphaFoldDB" id="A0A1N6HPH7"/>
<name>A0A1N6HPH7_9RHOB</name>
<accession>A0A1N6HPH7</accession>
<keyword evidence="1" id="KW-1133">Transmembrane helix</keyword>
<evidence type="ECO:0000313" key="2">
    <source>
        <dbReference type="EMBL" id="SIO21682.1"/>
    </source>
</evidence>
<dbReference type="OrthoDB" id="6119856at2"/>
<evidence type="ECO:0000313" key="3">
    <source>
        <dbReference type="Proteomes" id="UP000184932"/>
    </source>
</evidence>
<reference evidence="3" key="1">
    <citation type="submission" date="2016-11" db="EMBL/GenBank/DDBJ databases">
        <authorList>
            <person name="Varghese N."/>
            <person name="Submissions S."/>
        </authorList>
    </citation>
    <scope>NUCLEOTIDE SEQUENCE [LARGE SCALE GENOMIC DNA]</scope>
    <source>
        <strain evidence="3">DSM 29440</strain>
    </source>
</reference>
<feature type="transmembrane region" description="Helical" evidence="1">
    <location>
        <begin position="88"/>
        <end position="106"/>
    </location>
</feature>
<proteinExistence type="predicted"/>
<feature type="transmembrane region" description="Helical" evidence="1">
    <location>
        <begin position="6"/>
        <end position="28"/>
    </location>
</feature>
<dbReference type="Proteomes" id="UP000184932">
    <property type="component" value="Unassembled WGS sequence"/>
</dbReference>
<sequence length="107" mass="11284">MSGYPVWLIIAALAVGTFLIRFSFIGLTGNRPLPPALLRYLRYTPFAVLPALVAPMLAWPAATDGTADPARLLAALATVLVGWRSKSLLFAILAGLVVFYGAAALGL</sequence>
<keyword evidence="3" id="KW-1185">Reference proteome</keyword>
<dbReference type="Pfam" id="PF05437">
    <property type="entry name" value="AzlD"/>
    <property type="match status" value="1"/>
</dbReference>
<gene>
    <name evidence="2" type="ORF">SAMN05444002_3571</name>
</gene>
<evidence type="ECO:0000256" key="1">
    <source>
        <dbReference type="SAM" id="Phobius"/>
    </source>
</evidence>
<dbReference type="RefSeq" id="WP_074257461.1">
    <property type="nucleotide sequence ID" value="NZ_FSRL01000001.1"/>
</dbReference>
<keyword evidence="1" id="KW-0472">Membrane</keyword>
<protein>
    <submittedName>
        <fullName evidence="2">Branched-chain amino acid transport protein</fullName>
    </submittedName>
</protein>
<dbReference type="InterPro" id="IPR008407">
    <property type="entry name" value="Brnchd-chn_aa_trnsp_AzlD"/>
</dbReference>
<feature type="transmembrane region" description="Helical" evidence="1">
    <location>
        <begin position="40"/>
        <end position="62"/>
    </location>
</feature>